<evidence type="ECO:0000313" key="2">
    <source>
        <dbReference type="Proteomes" id="UP001500350"/>
    </source>
</evidence>
<dbReference type="EMBL" id="BAAANW010000013">
    <property type="protein sequence ID" value="GAA1570476.1"/>
    <property type="molecule type" value="Genomic_DNA"/>
</dbReference>
<name>A0ABN2D4X0_9MICO</name>
<dbReference type="RefSeq" id="WP_182434751.1">
    <property type="nucleotide sequence ID" value="NZ_BAAANW010000013.1"/>
</dbReference>
<keyword evidence="2" id="KW-1185">Reference proteome</keyword>
<proteinExistence type="predicted"/>
<gene>
    <name evidence="1" type="ORF">GCM10009763_18010</name>
</gene>
<sequence length="58" mass="6053">MTSRHLFSSEHRHTFTAFGAGALTAAGLGLAKKVTAIMRTGKGHSAKHRALDFASATA</sequence>
<evidence type="ECO:0000313" key="1">
    <source>
        <dbReference type="EMBL" id="GAA1570476.1"/>
    </source>
</evidence>
<accession>A0ABN2D4X0</accession>
<dbReference type="Proteomes" id="UP001500350">
    <property type="component" value="Unassembled WGS sequence"/>
</dbReference>
<protein>
    <submittedName>
        <fullName evidence="1">Uncharacterized protein</fullName>
    </submittedName>
</protein>
<organism evidence="1 2">
    <name type="scientific">Dermacoccus profundi</name>
    <dbReference type="NCBI Taxonomy" id="322602"/>
    <lineage>
        <taxon>Bacteria</taxon>
        <taxon>Bacillati</taxon>
        <taxon>Actinomycetota</taxon>
        <taxon>Actinomycetes</taxon>
        <taxon>Micrococcales</taxon>
        <taxon>Dermacoccaceae</taxon>
        <taxon>Dermacoccus</taxon>
    </lineage>
</organism>
<reference evidence="1 2" key="1">
    <citation type="journal article" date="2019" name="Int. J. Syst. Evol. Microbiol.">
        <title>The Global Catalogue of Microorganisms (GCM) 10K type strain sequencing project: providing services to taxonomists for standard genome sequencing and annotation.</title>
        <authorList>
            <consortium name="The Broad Institute Genomics Platform"/>
            <consortium name="The Broad Institute Genome Sequencing Center for Infectious Disease"/>
            <person name="Wu L."/>
            <person name="Ma J."/>
        </authorList>
    </citation>
    <scope>NUCLEOTIDE SEQUENCE [LARGE SCALE GENOMIC DNA]</scope>
    <source>
        <strain evidence="1 2">JCM 14589</strain>
    </source>
</reference>
<comment type="caution">
    <text evidence="1">The sequence shown here is derived from an EMBL/GenBank/DDBJ whole genome shotgun (WGS) entry which is preliminary data.</text>
</comment>